<proteinExistence type="predicted"/>
<comment type="caution">
    <text evidence="2">The sequence shown here is derived from an EMBL/GenBank/DDBJ whole genome shotgun (WGS) entry which is preliminary data.</text>
</comment>
<dbReference type="Proteomes" id="UP000253083">
    <property type="component" value="Unassembled WGS sequence"/>
</dbReference>
<keyword evidence="3" id="KW-1185">Reference proteome</keyword>
<organism evidence="2 3">
    <name type="scientific">Arenicella xantha</name>
    <dbReference type="NCBI Taxonomy" id="644221"/>
    <lineage>
        <taxon>Bacteria</taxon>
        <taxon>Pseudomonadati</taxon>
        <taxon>Pseudomonadota</taxon>
        <taxon>Gammaproteobacteria</taxon>
        <taxon>Arenicellales</taxon>
        <taxon>Arenicellaceae</taxon>
        <taxon>Arenicella</taxon>
    </lineage>
</organism>
<evidence type="ECO:0000313" key="2">
    <source>
        <dbReference type="EMBL" id="RBP53367.1"/>
    </source>
</evidence>
<name>A0A395JPD9_9GAMM</name>
<protein>
    <submittedName>
        <fullName evidence="2">Uncharacterized protein</fullName>
    </submittedName>
</protein>
<gene>
    <name evidence="2" type="ORF">DFR28_101753</name>
</gene>
<sequence length="50" mass="5503">MIALDMTTSSNSQAPHNSDSSNNTKKEFNHIAKLVFSSAEFKCNVRNTAD</sequence>
<feature type="region of interest" description="Disordered" evidence="1">
    <location>
        <begin position="1"/>
        <end position="26"/>
    </location>
</feature>
<dbReference type="EMBL" id="QNRT01000001">
    <property type="protein sequence ID" value="RBP53367.1"/>
    <property type="molecule type" value="Genomic_DNA"/>
</dbReference>
<accession>A0A395JPD9</accession>
<evidence type="ECO:0000256" key="1">
    <source>
        <dbReference type="SAM" id="MobiDB-lite"/>
    </source>
</evidence>
<evidence type="ECO:0000313" key="3">
    <source>
        <dbReference type="Proteomes" id="UP000253083"/>
    </source>
</evidence>
<dbReference type="AlphaFoldDB" id="A0A395JPD9"/>
<dbReference type="InParanoid" id="A0A395JPD9"/>
<feature type="compositionally biased region" description="Polar residues" evidence="1">
    <location>
        <begin position="1"/>
        <end position="23"/>
    </location>
</feature>
<reference evidence="2 3" key="1">
    <citation type="submission" date="2018-06" db="EMBL/GenBank/DDBJ databases">
        <title>Genomic Encyclopedia of Type Strains, Phase IV (KMG-IV): sequencing the most valuable type-strain genomes for metagenomic binning, comparative biology and taxonomic classification.</title>
        <authorList>
            <person name="Goeker M."/>
        </authorList>
    </citation>
    <scope>NUCLEOTIDE SEQUENCE [LARGE SCALE GENOMIC DNA]</scope>
    <source>
        <strain evidence="2 3">DSM 24032</strain>
    </source>
</reference>